<reference evidence="2" key="1">
    <citation type="journal article" date="2021" name="Proc. Natl. Acad. Sci. U.S.A.">
        <title>A Catalog of Tens of Thousands of Viruses from Human Metagenomes Reveals Hidden Associations with Chronic Diseases.</title>
        <authorList>
            <person name="Tisza M.J."/>
            <person name="Buck C.B."/>
        </authorList>
    </citation>
    <scope>NUCLEOTIDE SEQUENCE</scope>
    <source>
        <strain evidence="2">Ctj994</strain>
    </source>
</reference>
<dbReference type="EMBL" id="BK015278">
    <property type="protein sequence ID" value="DAD99194.1"/>
    <property type="molecule type" value="Genomic_DNA"/>
</dbReference>
<evidence type="ECO:0000313" key="2">
    <source>
        <dbReference type="EMBL" id="DAD99194.1"/>
    </source>
</evidence>
<sequence length="260" mass="29919">MIRICQRMMILTNNLVSTIKEAHNTRKLIGDDIKLTPRMIIEYLIKQKGVCVKTYKQGAQALGVSPLIIGMYTQSSDAATLYLPKTDNLYILYDSEIKTKERKLWSICHEAGHIIRGHHLQKLNNPDLIKSPILELEANTFARELLAPATLVYGFISRYKTEGPNIEDFYFAYRYVFGLSKSASALSANILSHEGYQIENDLSLIQQYGAKLNKLFPYISTRRDYHYLVSAMCKTEYDHVKRAYDLNKPFRESLFGRSVF</sequence>
<accession>A0A8S5NY93</accession>
<dbReference type="Pfam" id="PF06114">
    <property type="entry name" value="Peptidase_M78"/>
    <property type="match status" value="1"/>
</dbReference>
<proteinExistence type="predicted"/>
<dbReference type="InterPro" id="IPR010359">
    <property type="entry name" value="IrrE_HExxH"/>
</dbReference>
<dbReference type="Gene3D" id="1.10.10.2910">
    <property type="match status" value="1"/>
</dbReference>
<organism evidence="2">
    <name type="scientific">Myoviridae sp. ctj994</name>
    <dbReference type="NCBI Taxonomy" id="2825160"/>
    <lineage>
        <taxon>Viruses</taxon>
        <taxon>Duplodnaviria</taxon>
        <taxon>Heunggongvirae</taxon>
        <taxon>Uroviricota</taxon>
        <taxon>Caudoviricetes</taxon>
    </lineage>
</organism>
<name>A0A8S5NY93_9CAUD</name>
<protein>
    <submittedName>
        <fullName evidence="2">Putative Zn peptidase</fullName>
    </submittedName>
</protein>
<feature type="domain" description="IrrE N-terminal-like" evidence="1">
    <location>
        <begin position="88"/>
        <end position="157"/>
    </location>
</feature>
<evidence type="ECO:0000259" key="1">
    <source>
        <dbReference type="Pfam" id="PF06114"/>
    </source>
</evidence>